<reference evidence="3" key="1">
    <citation type="submission" date="2024-07" db="EMBL/GenBank/DDBJ databases">
        <authorList>
            <person name="Li X.-J."/>
            <person name="Wang X."/>
        </authorList>
    </citation>
    <scope>NUCLEOTIDE SEQUENCE</scope>
    <source>
        <strain evidence="3">HSP-334</strain>
    </source>
</reference>
<accession>A0AB39VHH8</accession>
<dbReference type="KEGG" id="lrug:AB8B22_03810"/>
<evidence type="ECO:0000256" key="1">
    <source>
        <dbReference type="SAM" id="MobiDB-lite"/>
    </source>
</evidence>
<gene>
    <name evidence="3" type="ORF">AB8B22_03810</name>
</gene>
<evidence type="ECO:0000256" key="2">
    <source>
        <dbReference type="SAM" id="Phobius"/>
    </source>
</evidence>
<sequence>MNSKIFWGLVIVILSLLQFIPEEIQKYVFNYQVILILLGIYFVFKKKVLGWIFVGVGIYSYLSLIWEDLPFWILLLISGLVILGLGVKETVDKNKFNKFPKKSKSKKNDEEEIEEAEEIK</sequence>
<feature type="transmembrane region" description="Helical" evidence="2">
    <location>
        <begin position="27"/>
        <end position="44"/>
    </location>
</feature>
<keyword evidence="2" id="KW-0472">Membrane</keyword>
<keyword evidence="2" id="KW-0812">Transmembrane</keyword>
<proteinExistence type="predicted"/>
<keyword evidence="2" id="KW-1133">Transmembrane helix</keyword>
<feature type="region of interest" description="Disordered" evidence="1">
    <location>
        <begin position="98"/>
        <end position="120"/>
    </location>
</feature>
<organism evidence="3">
    <name type="scientific">Leptotrichia rugosa</name>
    <dbReference type="NCBI Taxonomy" id="3239302"/>
    <lineage>
        <taxon>Bacteria</taxon>
        <taxon>Fusobacteriati</taxon>
        <taxon>Fusobacteriota</taxon>
        <taxon>Fusobacteriia</taxon>
        <taxon>Fusobacteriales</taxon>
        <taxon>Leptotrichiaceae</taxon>
        <taxon>Leptotrichia</taxon>
    </lineage>
</organism>
<dbReference type="AlphaFoldDB" id="A0AB39VHH8"/>
<feature type="transmembrane region" description="Helical" evidence="2">
    <location>
        <begin position="49"/>
        <end position="66"/>
    </location>
</feature>
<feature type="compositionally biased region" description="Acidic residues" evidence="1">
    <location>
        <begin position="110"/>
        <end position="120"/>
    </location>
</feature>
<evidence type="ECO:0000313" key="3">
    <source>
        <dbReference type="EMBL" id="XDU67549.1"/>
    </source>
</evidence>
<dbReference type="EMBL" id="CP165644">
    <property type="protein sequence ID" value="XDU67549.1"/>
    <property type="molecule type" value="Genomic_DNA"/>
</dbReference>
<dbReference type="RefSeq" id="WP_094080840.1">
    <property type="nucleotide sequence ID" value="NZ_CP165644.1"/>
</dbReference>
<feature type="transmembrane region" description="Helical" evidence="2">
    <location>
        <begin position="72"/>
        <end position="91"/>
    </location>
</feature>
<feature type="transmembrane region" description="Helical" evidence="2">
    <location>
        <begin position="5"/>
        <end position="21"/>
    </location>
</feature>
<protein>
    <submittedName>
        <fullName evidence="3">Uncharacterized protein</fullName>
    </submittedName>
</protein>
<name>A0AB39VHH8_9FUSO</name>